<dbReference type="Pfam" id="PF01420">
    <property type="entry name" value="Methylase_S"/>
    <property type="match status" value="2"/>
</dbReference>
<dbReference type="EMBL" id="FLUV01000767">
    <property type="protein sequence ID" value="SBW20850.1"/>
    <property type="molecule type" value="Genomic_DNA"/>
</dbReference>
<reference evidence="6" key="1">
    <citation type="submission" date="2016-02" db="EMBL/GenBank/DDBJ databases">
        <authorList>
            <person name="Wibberg D."/>
        </authorList>
    </citation>
    <scope>NUCLEOTIDE SEQUENCE [LARGE SCALE GENOMIC DNA]</scope>
</reference>
<dbReference type="PANTHER" id="PTHR30408">
    <property type="entry name" value="TYPE-1 RESTRICTION ENZYME ECOKI SPECIFICITY PROTEIN"/>
    <property type="match status" value="1"/>
</dbReference>
<dbReference type="SUPFAM" id="SSF116734">
    <property type="entry name" value="DNA methylase specificity domain"/>
    <property type="match status" value="2"/>
</dbReference>
<feature type="domain" description="Type I restriction modification DNA specificity" evidence="4">
    <location>
        <begin position="282"/>
        <end position="390"/>
    </location>
</feature>
<dbReference type="Proteomes" id="UP000199013">
    <property type="component" value="Unassembled WGS sequence"/>
</dbReference>
<keyword evidence="2" id="KW-0680">Restriction system</keyword>
<evidence type="ECO:0000313" key="6">
    <source>
        <dbReference type="Proteomes" id="UP000199013"/>
    </source>
</evidence>
<evidence type="ECO:0000256" key="2">
    <source>
        <dbReference type="ARBA" id="ARBA00022747"/>
    </source>
</evidence>
<gene>
    <name evidence="5" type="ORF">FDG2_1824</name>
</gene>
<name>A0A1C3NWG2_9ACTN</name>
<organism evidence="5 6">
    <name type="scientific">Candidatus Protofrankia californiensis</name>
    <dbReference type="NCBI Taxonomy" id="1839754"/>
    <lineage>
        <taxon>Bacteria</taxon>
        <taxon>Bacillati</taxon>
        <taxon>Actinomycetota</taxon>
        <taxon>Actinomycetes</taxon>
        <taxon>Frankiales</taxon>
        <taxon>Frankiaceae</taxon>
        <taxon>Protofrankia</taxon>
    </lineage>
</organism>
<dbReference type="InterPro" id="IPR044946">
    <property type="entry name" value="Restrct_endonuc_typeI_TRD_sf"/>
</dbReference>
<evidence type="ECO:0000313" key="5">
    <source>
        <dbReference type="EMBL" id="SBW20850.1"/>
    </source>
</evidence>
<feature type="domain" description="Type I restriction modification DNA specificity" evidence="4">
    <location>
        <begin position="65"/>
        <end position="181"/>
    </location>
</feature>
<dbReference type="InterPro" id="IPR000055">
    <property type="entry name" value="Restrct_endonuc_typeI_TRD"/>
</dbReference>
<accession>A0A1C3NWG2</accession>
<dbReference type="GO" id="GO:0009307">
    <property type="term" value="P:DNA restriction-modification system"/>
    <property type="evidence" value="ECO:0007669"/>
    <property type="project" value="UniProtKB-KW"/>
</dbReference>
<dbReference type="PANTHER" id="PTHR30408:SF12">
    <property type="entry name" value="TYPE I RESTRICTION ENZYME MJAVIII SPECIFICITY SUBUNIT"/>
    <property type="match status" value="1"/>
</dbReference>
<keyword evidence="6" id="KW-1185">Reference proteome</keyword>
<keyword evidence="3" id="KW-0238">DNA-binding</keyword>
<sequence>MSADLDIALPNSWAWLPIKFATTFLNRGTAPDYIDDGPVRVISQAANQAFGLDWQRTRFHDYDGDPRKLKGYLFPNDIIINSTGTGTLGRVGYFTSGPDELPCVADGHVTVARADRQVAEPRYMYYWLSCTPFYDFIYSSLTVGATNQIELNRERLAGAPIALPPLDEQRRIADFLDAETAGTDLLVDAIGKRLSLLEARRRALLMSVFPDFDCVKNRLGYHLNLVTSGPRGWGDYVGPYGSPFFRSANLRRNGIEPNLETLALVGPPTSAAAEAARSRIRAGDVLIGITGANTAWVSLADQRIDGANVSQHVCLARPGKTIDGRWLAYALSAPQIQELLLGSQYGGTKIQLSLGDIRNLIIPLPSVKDQQIIAARISDGLANISAEQEIRDRQLALLTERRQALITAAVTGQIDVTTARGFVPAGGASV</sequence>
<dbReference type="Gene3D" id="3.90.220.20">
    <property type="entry name" value="DNA methylase specificity domains"/>
    <property type="match status" value="2"/>
</dbReference>
<evidence type="ECO:0000256" key="3">
    <source>
        <dbReference type="ARBA" id="ARBA00023125"/>
    </source>
</evidence>
<evidence type="ECO:0000259" key="4">
    <source>
        <dbReference type="Pfam" id="PF01420"/>
    </source>
</evidence>
<dbReference type="GO" id="GO:0003677">
    <property type="term" value="F:DNA binding"/>
    <property type="evidence" value="ECO:0007669"/>
    <property type="project" value="UniProtKB-KW"/>
</dbReference>
<dbReference type="InterPro" id="IPR052021">
    <property type="entry name" value="Type-I_RS_S_subunit"/>
</dbReference>
<dbReference type="AlphaFoldDB" id="A0A1C3NWG2"/>
<evidence type="ECO:0000256" key="1">
    <source>
        <dbReference type="ARBA" id="ARBA00010923"/>
    </source>
</evidence>
<comment type="similarity">
    <text evidence="1">Belongs to the type-I restriction system S methylase family.</text>
</comment>
<protein>
    <submittedName>
        <fullName evidence="5">Putative type I restriction-modification system, S subunit</fullName>
    </submittedName>
</protein>
<proteinExistence type="inferred from homology"/>